<name>A0A225VZH9_9STRA</name>
<accession>A0A225VZH9</accession>
<dbReference type="EMBL" id="NBNE01002416">
    <property type="protein sequence ID" value="OWZ10534.1"/>
    <property type="molecule type" value="Genomic_DNA"/>
</dbReference>
<keyword evidence="2" id="KW-1185">Reference proteome</keyword>
<dbReference type="STRING" id="4795.A0A225VZH9"/>
<proteinExistence type="predicted"/>
<organism evidence="1 2">
    <name type="scientific">Phytophthora megakarya</name>
    <dbReference type="NCBI Taxonomy" id="4795"/>
    <lineage>
        <taxon>Eukaryota</taxon>
        <taxon>Sar</taxon>
        <taxon>Stramenopiles</taxon>
        <taxon>Oomycota</taxon>
        <taxon>Peronosporomycetes</taxon>
        <taxon>Peronosporales</taxon>
        <taxon>Peronosporaceae</taxon>
        <taxon>Phytophthora</taxon>
    </lineage>
</organism>
<dbReference type="OrthoDB" id="10549595at2759"/>
<comment type="caution">
    <text evidence="1">The sequence shown here is derived from an EMBL/GenBank/DDBJ whole genome shotgun (WGS) entry which is preliminary data.</text>
</comment>
<sequence length="67" mass="7495">MLWTAKIPSQLSLCKHSPAERSRVLDAHRAGRPDWLTVAVNNGISRATAYRIVESGRVEALPRRDVN</sequence>
<gene>
    <name evidence="1" type="ORF">PHMEG_00016612</name>
</gene>
<dbReference type="Proteomes" id="UP000198211">
    <property type="component" value="Unassembled WGS sequence"/>
</dbReference>
<evidence type="ECO:0000313" key="2">
    <source>
        <dbReference type="Proteomes" id="UP000198211"/>
    </source>
</evidence>
<protein>
    <submittedName>
        <fullName evidence="1">Uncharacterized protein</fullName>
    </submittedName>
</protein>
<evidence type="ECO:0000313" key="1">
    <source>
        <dbReference type="EMBL" id="OWZ10534.1"/>
    </source>
</evidence>
<reference evidence="2" key="1">
    <citation type="submission" date="2017-03" db="EMBL/GenBank/DDBJ databases">
        <title>Phytopthora megakarya and P. palmivora, two closely related causual agents of cacao black pod achieved similar genome size and gene model numbers by different mechanisms.</title>
        <authorList>
            <person name="Ali S."/>
            <person name="Shao J."/>
            <person name="Larry D.J."/>
            <person name="Kronmiller B."/>
            <person name="Shen D."/>
            <person name="Strem M.D."/>
            <person name="Melnick R.L."/>
            <person name="Guiltinan M.J."/>
            <person name="Tyler B.M."/>
            <person name="Meinhardt L.W."/>
            <person name="Bailey B.A."/>
        </authorList>
    </citation>
    <scope>NUCLEOTIDE SEQUENCE [LARGE SCALE GENOMIC DNA]</scope>
    <source>
        <strain evidence="2">zdho120</strain>
    </source>
</reference>
<dbReference type="AlphaFoldDB" id="A0A225VZH9"/>